<feature type="domain" description="VTT" evidence="7">
    <location>
        <begin position="38"/>
        <end position="164"/>
    </location>
</feature>
<dbReference type="EMBL" id="MGKD01000024">
    <property type="protein sequence ID" value="OGN19048.1"/>
    <property type="molecule type" value="Genomic_DNA"/>
</dbReference>
<dbReference type="GO" id="GO:0005886">
    <property type="term" value="C:plasma membrane"/>
    <property type="evidence" value="ECO:0007669"/>
    <property type="project" value="UniProtKB-SubCell"/>
</dbReference>
<dbReference type="PANTHER" id="PTHR42709">
    <property type="entry name" value="ALKALINE PHOSPHATASE LIKE PROTEIN"/>
    <property type="match status" value="1"/>
</dbReference>
<gene>
    <name evidence="8" type="ORF">A3F25_02950</name>
</gene>
<evidence type="ECO:0000256" key="3">
    <source>
        <dbReference type="ARBA" id="ARBA00022692"/>
    </source>
</evidence>
<dbReference type="STRING" id="1802689.A3F25_02950"/>
<feature type="transmembrane region" description="Helical" evidence="6">
    <location>
        <begin position="144"/>
        <end position="164"/>
    </location>
</feature>
<evidence type="ECO:0000313" key="8">
    <source>
        <dbReference type="EMBL" id="OGN19048.1"/>
    </source>
</evidence>
<evidence type="ECO:0000256" key="5">
    <source>
        <dbReference type="ARBA" id="ARBA00023136"/>
    </source>
</evidence>
<reference evidence="8 9" key="1">
    <citation type="journal article" date="2016" name="Nat. Commun.">
        <title>Thousands of microbial genomes shed light on interconnected biogeochemical processes in an aquifer system.</title>
        <authorList>
            <person name="Anantharaman K."/>
            <person name="Brown C.T."/>
            <person name="Hug L.A."/>
            <person name="Sharon I."/>
            <person name="Castelle C.J."/>
            <person name="Probst A.J."/>
            <person name="Thomas B.C."/>
            <person name="Singh A."/>
            <person name="Wilkins M.J."/>
            <person name="Karaoz U."/>
            <person name="Brodie E.L."/>
            <person name="Williams K.H."/>
            <person name="Hubbard S.S."/>
            <person name="Banfield J.F."/>
        </authorList>
    </citation>
    <scope>NUCLEOTIDE SEQUENCE [LARGE SCALE GENOMIC DNA]</scope>
</reference>
<dbReference type="AlphaFoldDB" id="A0A1F8G2N9"/>
<keyword evidence="2" id="KW-1003">Cell membrane</keyword>
<protein>
    <recommendedName>
        <fullName evidence="7">VTT domain-containing protein</fullName>
    </recommendedName>
</protein>
<organism evidence="8 9">
    <name type="scientific">Candidatus Yanofskybacteria bacterium RIFCSPHIGHO2_12_FULL_45_19b</name>
    <dbReference type="NCBI Taxonomy" id="1802689"/>
    <lineage>
        <taxon>Bacteria</taxon>
        <taxon>Candidatus Yanofskyibacteriota</taxon>
    </lineage>
</organism>
<name>A0A1F8G2N9_9BACT</name>
<keyword evidence="3 6" id="KW-0812">Transmembrane</keyword>
<dbReference type="InterPro" id="IPR032816">
    <property type="entry name" value="VTT_dom"/>
</dbReference>
<sequence>MLSNLLTNVGQWAVALISASGYWGLFVLSALESAAIPIPSEVVVPFAGFLAANKIFTLSRVILVTTLANLVGGLVLYWVAKSGGRWFLEKYGKWVLLSPGELVKTDKLFVKHGAKIVLVGRLLPVVRTFISLPAGVAKMPLGKFIAYTIIGSLIWNTILAWIGYKAGEHWDVLRPYFHKFDYLIGGVIVVLVIWFIYHKINTRR</sequence>
<evidence type="ECO:0000259" key="7">
    <source>
        <dbReference type="Pfam" id="PF09335"/>
    </source>
</evidence>
<evidence type="ECO:0000256" key="6">
    <source>
        <dbReference type="SAM" id="Phobius"/>
    </source>
</evidence>
<comment type="caution">
    <text evidence="8">The sequence shown here is derived from an EMBL/GenBank/DDBJ whole genome shotgun (WGS) entry which is preliminary data.</text>
</comment>
<dbReference type="InterPro" id="IPR051311">
    <property type="entry name" value="DedA_domain"/>
</dbReference>
<evidence type="ECO:0000313" key="9">
    <source>
        <dbReference type="Proteomes" id="UP000177478"/>
    </source>
</evidence>
<feature type="transmembrane region" description="Helical" evidence="6">
    <location>
        <begin position="62"/>
        <end position="80"/>
    </location>
</feature>
<dbReference type="PANTHER" id="PTHR42709:SF6">
    <property type="entry name" value="UNDECAPRENYL PHOSPHATE TRANSPORTER A"/>
    <property type="match status" value="1"/>
</dbReference>
<proteinExistence type="predicted"/>
<feature type="transmembrane region" description="Helical" evidence="6">
    <location>
        <begin position="176"/>
        <end position="197"/>
    </location>
</feature>
<accession>A0A1F8G2N9</accession>
<keyword evidence="4 6" id="KW-1133">Transmembrane helix</keyword>
<comment type="subcellular location">
    <subcellularLocation>
        <location evidence="1">Cell membrane</location>
        <topology evidence="1">Multi-pass membrane protein</topology>
    </subcellularLocation>
</comment>
<evidence type="ECO:0000256" key="1">
    <source>
        <dbReference type="ARBA" id="ARBA00004651"/>
    </source>
</evidence>
<evidence type="ECO:0000256" key="2">
    <source>
        <dbReference type="ARBA" id="ARBA00022475"/>
    </source>
</evidence>
<evidence type="ECO:0000256" key="4">
    <source>
        <dbReference type="ARBA" id="ARBA00022989"/>
    </source>
</evidence>
<feature type="transmembrane region" description="Helical" evidence="6">
    <location>
        <begin position="12"/>
        <end position="31"/>
    </location>
</feature>
<keyword evidence="5 6" id="KW-0472">Membrane</keyword>
<dbReference type="Pfam" id="PF09335">
    <property type="entry name" value="VTT_dom"/>
    <property type="match status" value="1"/>
</dbReference>
<dbReference type="Proteomes" id="UP000177478">
    <property type="component" value="Unassembled WGS sequence"/>
</dbReference>